<proteinExistence type="inferred from homology"/>
<keyword evidence="4 5" id="KW-0560">Oxidoreductase</keyword>
<keyword evidence="5" id="KW-1003">Cell membrane</keyword>
<comment type="cofactor">
    <cofactor evidence="1 5">
        <name>FAD</name>
        <dbReference type="ChEBI" id="CHEBI:57692"/>
    </cofactor>
</comment>
<dbReference type="PROSITE" id="PS51387">
    <property type="entry name" value="FAD_PCMH"/>
    <property type="match status" value="1"/>
</dbReference>
<dbReference type="Gene3D" id="3.30.1370.20">
    <property type="entry name" value="D-lactate dehydrogenase, cap domain, subdomain 2"/>
    <property type="match status" value="1"/>
</dbReference>
<evidence type="ECO:0000256" key="2">
    <source>
        <dbReference type="ARBA" id="ARBA00022630"/>
    </source>
</evidence>
<dbReference type="InterPro" id="IPR016164">
    <property type="entry name" value="FAD-linked_Oxase-like_C"/>
</dbReference>
<dbReference type="HAMAP" id="MF_02092">
    <property type="entry name" value="DLDH_Dld"/>
    <property type="match status" value="1"/>
</dbReference>
<dbReference type="InterPro" id="IPR016166">
    <property type="entry name" value="FAD-bd_PCMH"/>
</dbReference>
<feature type="binding site" evidence="5">
    <location>
        <begin position="105"/>
        <end position="106"/>
    </location>
    <ligand>
        <name>FAD</name>
        <dbReference type="ChEBI" id="CHEBI:57692"/>
    </ligand>
</feature>
<organism evidence="7 8">
    <name type="scientific">Brevibacterium permense</name>
    <dbReference type="NCBI Taxonomy" id="234834"/>
    <lineage>
        <taxon>Bacteria</taxon>
        <taxon>Bacillati</taxon>
        <taxon>Actinomycetota</taxon>
        <taxon>Actinomycetes</taxon>
        <taxon>Micrococcales</taxon>
        <taxon>Brevibacteriaceae</taxon>
        <taxon>Brevibacterium</taxon>
    </lineage>
</organism>
<keyword evidence="2 5" id="KW-0285">Flavoprotein</keyword>
<dbReference type="InterPro" id="IPR006094">
    <property type="entry name" value="Oxid_FAD_bind_N"/>
</dbReference>
<dbReference type="PANTHER" id="PTHR43716">
    <property type="entry name" value="D-2-HYDROXYGLUTARATE DEHYDROGENASE, MITOCHONDRIAL"/>
    <property type="match status" value="1"/>
</dbReference>
<dbReference type="EC" id="1.1.5.12" evidence="5"/>
<feature type="binding site" evidence="5">
    <location>
        <begin position="97"/>
        <end position="101"/>
    </location>
    <ligand>
        <name>FAD</name>
        <dbReference type="ChEBI" id="CHEBI:57692"/>
    </ligand>
</feature>
<name>A0ABN2ATC2_9MICO</name>
<keyword evidence="3 5" id="KW-0274">FAD</keyword>
<evidence type="ECO:0000256" key="5">
    <source>
        <dbReference type="HAMAP-Rule" id="MF_02092"/>
    </source>
</evidence>
<feature type="binding site" evidence="5">
    <location>
        <position position="181"/>
    </location>
    <ligand>
        <name>FAD</name>
        <dbReference type="ChEBI" id="CHEBI:57692"/>
    </ligand>
</feature>
<dbReference type="InterPro" id="IPR012256">
    <property type="entry name" value="D_lactate_DH"/>
</dbReference>
<dbReference type="InterPro" id="IPR015409">
    <property type="entry name" value="Lactate_DH_C"/>
</dbReference>
<evidence type="ECO:0000259" key="6">
    <source>
        <dbReference type="PROSITE" id="PS51387"/>
    </source>
</evidence>
<comment type="caution">
    <text evidence="7">The sequence shown here is derived from an EMBL/GenBank/DDBJ whole genome shotgun (WGS) entry which is preliminary data.</text>
</comment>
<dbReference type="InterPro" id="IPR036318">
    <property type="entry name" value="FAD-bd_PCMH-like_sf"/>
</dbReference>
<dbReference type="SUPFAM" id="SSF56176">
    <property type="entry name" value="FAD-binding/transporter-associated domain-like"/>
    <property type="match status" value="1"/>
</dbReference>
<dbReference type="Gene3D" id="3.30.43.10">
    <property type="entry name" value="Uridine Diphospho-n-acetylenolpyruvylglucosamine Reductase, domain 2"/>
    <property type="match status" value="1"/>
</dbReference>
<comment type="function">
    <text evidence="5">Catalyzes the oxidation of D-lactate to pyruvate.</text>
</comment>
<dbReference type="InterPro" id="IPR016173">
    <property type="entry name" value="D-lactate_DH_C-sub2"/>
</dbReference>
<evidence type="ECO:0000313" key="8">
    <source>
        <dbReference type="Proteomes" id="UP001500177"/>
    </source>
</evidence>
<feature type="binding site" evidence="5">
    <location>
        <position position="171"/>
    </location>
    <ligand>
        <name>FAD</name>
        <dbReference type="ChEBI" id="CHEBI:57692"/>
    </ligand>
</feature>
<dbReference type="Pfam" id="PF09330">
    <property type="entry name" value="Lact-deh-memb"/>
    <property type="match status" value="1"/>
</dbReference>
<keyword evidence="8" id="KW-1185">Reference proteome</keyword>
<dbReference type="PANTHER" id="PTHR43716:SF1">
    <property type="entry name" value="D-2-HYDROXYGLUTARATE DEHYDROGENASE, MITOCHONDRIAL"/>
    <property type="match status" value="1"/>
</dbReference>
<dbReference type="SUPFAM" id="SSF55103">
    <property type="entry name" value="FAD-linked oxidases, C-terminal domain"/>
    <property type="match status" value="1"/>
</dbReference>
<keyword evidence="5" id="KW-0472">Membrane</keyword>
<reference evidence="7 8" key="1">
    <citation type="journal article" date="2019" name="Int. J. Syst. Evol. Microbiol.">
        <title>The Global Catalogue of Microorganisms (GCM) 10K type strain sequencing project: providing services to taxonomists for standard genome sequencing and annotation.</title>
        <authorList>
            <consortium name="The Broad Institute Genomics Platform"/>
            <consortium name="The Broad Institute Genome Sequencing Center for Infectious Disease"/>
            <person name="Wu L."/>
            <person name="Ma J."/>
        </authorList>
    </citation>
    <scope>NUCLEOTIDE SEQUENCE [LARGE SCALE GENOMIC DNA]</scope>
    <source>
        <strain evidence="7 8">JCM 13318</strain>
    </source>
</reference>
<dbReference type="InterPro" id="IPR016169">
    <property type="entry name" value="FAD-bd_PCMH_sub2"/>
</dbReference>
<evidence type="ECO:0000313" key="7">
    <source>
        <dbReference type="EMBL" id="GAA1524664.1"/>
    </source>
</evidence>
<feature type="binding site" evidence="5">
    <location>
        <position position="282"/>
    </location>
    <ligand>
        <name>FAD</name>
        <dbReference type="ChEBI" id="CHEBI:57692"/>
    </ligand>
</feature>
<dbReference type="InterPro" id="IPR016167">
    <property type="entry name" value="FAD-bd_PCMH_sub1"/>
</dbReference>
<comment type="catalytic activity">
    <reaction evidence="5">
        <text>(R)-lactate + a quinone = a quinol + pyruvate</text>
        <dbReference type="Rhea" id="RHEA:51468"/>
        <dbReference type="ChEBI" id="CHEBI:15361"/>
        <dbReference type="ChEBI" id="CHEBI:16004"/>
        <dbReference type="ChEBI" id="CHEBI:24646"/>
        <dbReference type="ChEBI" id="CHEBI:132124"/>
        <dbReference type="EC" id="1.1.5.12"/>
    </reaction>
</comment>
<comment type="similarity">
    <text evidence="5">Belongs to the quinone-dependent D-lactate dehydrogenase family.</text>
</comment>
<evidence type="ECO:0000256" key="4">
    <source>
        <dbReference type="ARBA" id="ARBA00023002"/>
    </source>
</evidence>
<dbReference type="EMBL" id="BAAALX010000018">
    <property type="protein sequence ID" value="GAA1524664.1"/>
    <property type="molecule type" value="Genomic_DNA"/>
</dbReference>
<dbReference type="NCBIfam" id="NF008387">
    <property type="entry name" value="PRK11183.1"/>
    <property type="match status" value="1"/>
</dbReference>
<feature type="binding site" evidence="5">
    <location>
        <position position="164"/>
    </location>
    <ligand>
        <name>FAD</name>
        <dbReference type="ChEBI" id="CHEBI:57692"/>
    </ligand>
</feature>
<accession>A0ABN2ATC2</accession>
<gene>
    <name evidence="5 7" type="primary">dld</name>
    <name evidence="7" type="ORF">GCM10009690_30070</name>
</gene>
<protein>
    <recommendedName>
        <fullName evidence="5">Quinone-dependent D-lactate dehydrogenase</fullName>
        <ecNumber evidence="5">1.1.5.12</ecNumber>
    </recommendedName>
    <alternativeName>
        <fullName evidence="5">D-lactate dehydrogenase</fullName>
        <shortName evidence="5">D-LDH</shortName>
    </alternativeName>
</protein>
<feature type="domain" description="FAD-binding PCMH-type" evidence="6">
    <location>
        <begin position="62"/>
        <end position="248"/>
    </location>
</feature>
<evidence type="ECO:0000256" key="3">
    <source>
        <dbReference type="ARBA" id="ARBA00022827"/>
    </source>
</evidence>
<sequence>MRIANRETYHENNRRLPIGIDHMPGKTNHQSPAVNAFIDIMGPRHVLTSARATAPYAKGNRFGGGHVLAVLRPGSLVDMWRVLQVCVDNDLIVIPQSANTGLTGGSGPGAQDYDRPIVIISTLRINEIHLINDAREAICLAGSTLYELDEALAPFHREPHSVIGSSSIGASVIGGIANNSGGSQIRKGPAFTKHAIFARVNEEGRLELVNHLGVELGDDPAHILDKLQRGDWDPAGVTPAPEDTTETEYGEQVRRIVDSPARFNANPDYLYEASGSAGKLMVFAVRTRTFPKEEGATTFYVGTNSPAELEELRRAILTSDMPLPISGEYMGRPSFDLAEKYGKDTFVSIKHAGSREQIRLFALKNWANGVFAKLPFFGETVADTIAQNAFGLLPQQLPTRMLEYRDRFEHHLLLVVSAEEKNRMGAFLDDFFAEDAHDGDYFVCSADEAQSAMLHRFGAASAATRYFNLNREDSSDMITFDVALRRDDEDWLEVLPNEIADQLHISSYYGHFFCHVLHQDHVAKKGVDPVALKKQMTELLEARGAAVPAEHNFGRLYPVPPKMEAHFKDLDPHNVFNAGVGETSAKKDWA</sequence>
<dbReference type="InterPro" id="IPR051264">
    <property type="entry name" value="FAD-oxidored/transferase_4"/>
</dbReference>
<dbReference type="PIRSF" id="PIRSF000101">
    <property type="entry name" value="D-lactate_dh"/>
    <property type="match status" value="1"/>
</dbReference>
<evidence type="ECO:0000256" key="1">
    <source>
        <dbReference type="ARBA" id="ARBA00001974"/>
    </source>
</evidence>
<dbReference type="Gene3D" id="3.30.70.610">
    <property type="entry name" value="D-lactate dehydrogenase, cap domain, subdomain 1"/>
    <property type="match status" value="2"/>
</dbReference>
<comment type="subcellular location">
    <subcellularLocation>
        <location evidence="5">Cell membrane</location>
        <topology evidence="5">Peripheral membrane protein</topology>
        <orientation evidence="5">Cytoplasmic side</orientation>
    </subcellularLocation>
</comment>
<dbReference type="Proteomes" id="UP001500177">
    <property type="component" value="Unassembled WGS sequence"/>
</dbReference>
<dbReference type="Gene3D" id="3.30.465.10">
    <property type="match status" value="1"/>
</dbReference>
<dbReference type="InterPro" id="IPR016172">
    <property type="entry name" value="D-lactate_DH_C-sub1"/>
</dbReference>
<dbReference type="Pfam" id="PF01565">
    <property type="entry name" value="FAD_binding_4"/>
    <property type="match status" value="1"/>
</dbReference>
<keyword evidence="5" id="KW-0874">Quinone</keyword>